<dbReference type="PANTHER" id="PTHR24180:SF45">
    <property type="entry name" value="POLY [ADP-RIBOSE] POLYMERASE TANKYRASE"/>
    <property type="match status" value="1"/>
</dbReference>
<evidence type="ECO:0000256" key="2">
    <source>
        <dbReference type="ARBA" id="ARBA00023043"/>
    </source>
</evidence>
<dbReference type="Gene3D" id="1.25.40.20">
    <property type="entry name" value="Ankyrin repeat-containing domain"/>
    <property type="match status" value="1"/>
</dbReference>
<dbReference type="Pfam" id="PF13637">
    <property type="entry name" value="Ank_4"/>
    <property type="match status" value="1"/>
</dbReference>
<dbReference type="InterPro" id="IPR011333">
    <property type="entry name" value="SKP1/BTB/POZ_sf"/>
</dbReference>
<dbReference type="InterPro" id="IPR051637">
    <property type="entry name" value="Ank_repeat_dom-contain_49"/>
</dbReference>
<evidence type="ECO:0000313" key="6">
    <source>
        <dbReference type="Proteomes" id="UP000039324"/>
    </source>
</evidence>
<gene>
    <name evidence="5" type="ORF">PBRA_009048</name>
</gene>
<dbReference type="AlphaFoldDB" id="A0A0G4J4Z4"/>
<dbReference type="SUPFAM" id="SSF48403">
    <property type="entry name" value="Ankyrin repeat"/>
    <property type="match status" value="1"/>
</dbReference>
<dbReference type="STRING" id="37360.A0A0G4J4Z4"/>
<dbReference type="PROSITE" id="PS50088">
    <property type="entry name" value="ANK_REPEAT"/>
    <property type="match status" value="2"/>
</dbReference>
<dbReference type="PANTHER" id="PTHR24180">
    <property type="entry name" value="CYCLIN-DEPENDENT KINASE INHIBITOR 2C-RELATED"/>
    <property type="match status" value="1"/>
</dbReference>
<proteinExistence type="predicted"/>
<reference evidence="5 6" key="1">
    <citation type="submission" date="2015-02" db="EMBL/GenBank/DDBJ databases">
        <authorList>
            <person name="Chooi Y.-H."/>
        </authorList>
    </citation>
    <scope>NUCLEOTIDE SEQUENCE [LARGE SCALE GENOMIC DNA]</scope>
    <source>
        <strain evidence="5">E3</strain>
    </source>
</reference>
<evidence type="ECO:0000313" key="5">
    <source>
        <dbReference type="EMBL" id="CEP02464.1"/>
    </source>
</evidence>
<feature type="repeat" description="ANK" evidence="3">
    <location>
        <begin position="242"/>
        <end position="267"/>
    </location>
</feature>
<evidence type="ECO:0000256" key="4">
    <source>
        <dbReference type="SAM" id="MobiDB-lite"/>
    </source>
</evidence>
<dbReference type="Proteomes" id="UP000039324">
    <property type="component" value="Unassembled WGS sequence"/>
</dbReference>
<dbReference type="PROSITE" id="PS50297">
    <property type="entry name" value="ANK_REP_REGION"/>
    <property type="match status" value="2"/>
</dbReference>
<dbReference type="OrthoDB" id="20872at2759"/>
<organism evidence="5 6">
    <name type="scientific">Plasmodiophora brassicae</name>
    <name type="common">Clubroot disease agent</name>
    <dbReference type="NCBI Taxonomy" id="37360"/>
    <lineage>
        <taxon>Eukaryota</taxon>
        <taxon>Sar</taxon>
        <taxon>Rhizaria</taxon>
        <taxon>Endomyxa</taxon>
        <taxon>Phytomyxea</taxon>
        <taxon>Plasmodiophorida</taxon>
        <taxon>Plasmodiophoridae</taxon>
        <taxon>Plasmodiophora</taxon>
    </lineage>
</organism>
<dbReference type="Gene3D" id="3.30.710.10">
    <property type="entry name" value="Potassium Channel Kv1.1, Chain A"/>
    <property type="match status" value="1"/>
</dbReference>
<feature type="region of interest" description="Disordered" evidence="4">
    <location>
        <begin position="334"/>
        <end position="355"/>
    </location>
</feature>
<keyword evidence="6" id="KW-1185">Reference proteome</keyword>
<dbReference type="EMBL" id="CDSF01000128">
    <property type="protein sequence ID" value="CEP02464.1"/>
    <property type="molecule type" value="Genomic_DNA"/>
</dbReference>
<evidence type="ECO:0000256" key="1">
    <source>
        <dbReference type="ARBA" id="ARBA00022737"/>
    </source>
</evidence>
<keyword evidence="1" id="KW-0677">Repeat</keyword>
<evidence type="ECO:0000256" key="3">
    <source>
        <dbReference type="PROSITE-ProRule" id="PRU00023"/>
    </source>
</evidence>
<protein>
    <submittedName>
        <fullName evidence="5">Uncharacterized protein</fullName>
    </submittedName>
</protein>
<dbReference type="InterPro" id="IPR036770">
    <property type="entry name" value="Ankyrin_rpt-contain_sf"/>
</dbReference>
<dbReference type="SMART" id="SM00248">
    <property type="entry name" value="ANK"/>
    <property type="match status" value="4"/>
</dbReference>
<accession>A0A0G4J4Z4</accession>
<feature type="repeat" description="ANK" evidence="3">
    <location>
        <begin position="276"/>
        <end position="309"/>
    </location>
</feature>
<sequence length="382" mass="41975">MEDEGPVPCLSKPIIMAVACVCFVASSSGAIRLRPGDVDASDYSVNTSTATSHSRVLSDLINDLGERDDVALVLPVIAKSELERIVEFIRSNAGNDVDGAIQWARLCLNAISAEERRRLLRAADYLDMDSLMIAVALTGRTWEDIAELRDMLPSDALRLVVDKSSAVTRLRQEAGAIRESIVREIRERLLAGGSTLPLNTAIWDDLGTGHNVLQWAAANGEELIVELLVKALGVDVNSHDADEMTPLHWAAVQGHYRIFEVLMDAPAVNVNARSGTGMSPLHLAAYYGRRDIVELLLGAPGVDLDAKDDMQQTALDIASDAGYADIVDLLRPRRHEGLSQGDRNDQPRRRTSAADHITRTLGAAKRSFDHLKERYWHRHPRV</sequence>
<keyword evidence="2 3" id="KW-0040">ANK repeat</keyword>
<dbReference type="Pfam" id="PF13857">
    <property type="entry name" value="Ank_5"/>
    <property type="match status" value="1"/>
</dbReference>
<dbReference type="InterPro" id="IPR002110">
    <property type="entry name" value="Ankyrin_rpt"/>
</dbReference>
<name>A0A0G4J4Z4_PLABS</name>